<dbReference type="Pfam" id="PF03953">
    <property type="entry name" value="Tubulin_C"/>
    <property type="match status" value="1"/>
</dbReference>
<dbReference type="GO" id="GO:0007020">
    <property type="term" value="P:microtubule nucleation"/>
    <property type="evidence" value="ECO:0007669"/>
    <property type="project" value="InterPro"/>
</dbReference>
<dbReference type="InterPro" id="IPR002454">
    <property type="entry name" value="Gamma_tubulin"/>
</dbReference>
<dbReference type="SMART" id="SM00864">
    <property type="entry name" value="Tubulin"/>
    <property type="match status" value="1"/>
</dbReference>
<dbReference type="SUPFAM" id="SSF55307">
    <property type="entry name" value="Tubulin C-terminal domain-like"/>
    <property type="match status" value="1"/>
</dbReference>
<keyword evidence="8" id="KW-0206">Cytoskeleton</keyword>
<dbReference type="Gene3D" id="3.40.50.1440">
    <property type="entry name" value="Tubulin/FtsZ, GTPase domain"/>
    <property type="match status" value="1"/>
</dbReference>
<dbReference type="PROSITE" id="PS00227">
    <property type="entry name" value="TUBULIN"/>
    <property type="match status" value="1"/>
</dbReference>
<dbReference type="FunFam" id="1.10.287.600:FF:000004">
    <property type="entry name" value="Tubulin gamma chain"/>
    <property type="match status" value="1"/>
</dbReference>
<keyword evidence="5" id="KW-0493">Microtubule</keyword>
<reference evidence="12" key="1">
    <citation type="journal article" date="2020" name="Stud. Mycol.">
        <title>101 Dothideomycetes genomes: a test case for predicting lifestyles and emergence of pathogens.</title>
        <authorList>
            <person name="Haridas S."/>
            <person name="Albert R."/>
            <person name="Binder M."/>
            <person name="Bloem J."/>
            <person name="Labutti K."/>
            <person name="Salamov A."/>
            <person name="Andreopoulos B."/>
            <person name="Baker S."/>
            <person name="Barry K."/>
            <person name="Bills G."/>
            <person name="Bluhm B."/>
            <person name="Cannon C."/>
            <person name="Castanera R."/>
            <person name="Culley D."/>
            <person name="Daum C."/>
            <person name="Ezra D."/>
            <person name="Gonzalez J."/>
            <person name="Henrissat B."/>
            <person name="Kuo A."/>
            <person name="Liang C."/>
            <person name="Lipzen A."/>
            <person name="Lutzoni F."/>
            <person name="Magnuson J."/>
            <person name="Mondo S."/>
            <person name="Nolan M."/>
            <person name="Ohm R."/>
            <person name="Pangilinan J."/>
            <person name="Park H.-J."/>
            <person name="Ramirez L."/>
            <person name="Alfaro M."/>
            <person name="Sun H."/>
            <person name="Tritt A."/>
            <person name="Yoshinaga Y."/>
            <person name="Zwiers L.-H."/>
            <person name="Turgeon B."/>
            <person name="Goodwin S."/>
            <person name="Spatafora J."/>
            <person name="Crous P."/>
            <person name="Grigoriev I."/>
        </authorList>
    </citation>
    <scope>NUCLEOTIDE SEQUENCE</scope>
    <source>
        <strain evidence="12">CBS 161.51</strain>
    </source>
</reference>
<dbReference type="GO" id="GO:0000930">
    <property type="term" value="C:gamma-tubulin complex"/>
    <property type="evidence" value="ECO:0007669"/>
    <property type="project" value="InterPro"/>
</dbReference>
<comment type="similarity">
    <text evidence="2">Belongs to the tubulin family.</text>
</comment>
<accession>A0A6A5T1B9</accession>
<evidence type="ECO:0000256" key="4">
    <source>
        <dbReference type="ARBA" id="ARBA00022490"/>
    </source>
</evidence>
<evidence type="ECO:0000256" key="6">
    <source>
        <dbReference type="ARBA" id="ARBA00022741"/>
    </source>
</evidence>
<evidence type="ECO:0000256" key="5">
    <source>
        <dbReference type="ARBA" id="ARBA00022701"/>
    </source>
</evidence>
<dbReference type="AlphaFoldDB" id="A0A6A5T1B9"/>
<sequence>MDASSSLDVQTPLLENMVVGVPPVFEGLTKQLGKIVEQPLLGSKTKFPAAFFAFARKDVSGNRKPQAIAHRGYKAKFPENTMGAFKGAVEVGADGLETDIHLTKDGVVVLSHDKDLKRCFGREEKVIDCDYETISKLRTLKEPHEAMPRLADLLEYLAQPGLEDIWVMLDIKLDNNADDVMRLIGDTIRSVQPSPSRPWHSRIVLGCWAAKYLPLCSRYLPGFPISHIGFSTLIASYFFTVPNVSFNMAQAILMTPWGRLFIQKAQGNGRPVYAWTVNEESRMRWDIRHGLDGVITDDPKLFLEVRRSWHEDTKDGVSVMAWLDVLRVNLFCVVYTVLFQFMFGFQGKSLVHMRSAEDEEIITLQAGQCGNSVGQQFWQQLCQEHGINRDGNLEDFATEGGDRKDVFFYQSDDTRYIPRAILLDLEPRVLNSIQASAYKNIYNPENFYIHKDGTGAGNNWGMGYSMGEQVHEDILDMIDREADGSDSLEGFMMLHSIAGGTGSGLGSYMLERLNDRFPKKLIQTYSVFPNTQDGDIVVQPYNSLLSMRRLTQNADSVVVLDNGALSKIAADRLHVMNPSFEQTNQLVSTVMSASTTTLRYPGYMHNDLVGIVASLIPTPRCHFLMTSYTPFSGENVEQAKTVRKTTVLDVMRRLLQPKNRMVSTNPTKKSCYMSILNIIQGEADPSDVHKSLMRIRERRLATFIPWGPASIQVALTKKSPYVTSSHRVSGLMLANHTGIATLFKRIVAQYSTLRKRNAFLESYKREVPFKDGLGEFDEAKEVVLGLIAEYEEAEDADYLTKESPPPMDEVEDKRVG</sequence>
<evidence type="ECO:0000256" key="2">
    <source>
        <dbReference type="ARBA" id="ARBA00009636"/>
    </source>
</evidence>
<dbReference type="Pfam" id="PF00091">
    <property type="entry name" value="Tubulin"/>
    <property type="match status" value="1"/>
</dbReference>
<evidence type="ECO:0000313" key="12">
    <source>
        <dbReference type="EMBL" id="KAF1946020.1"/>
    </source>
</evidence>
<dbReference type="GO" id="GO:0000278">
    <property type="term" value="P:mitotic cell cycle"/>
    <property type="evidence" value="ECO:0007669"/>
    <property type="project" value="UniProtKB-ARBA"/>
</dbReference>
<dbReference type="GO" id="GO:0005816">
    <property type="term" value="C:spindle pole body"/>
    <property type="evidence" value="ECO:0007669"/>
    <property type="project" value="UniProtKB-SubCell"/>
</dbReference>
<comment type="subcellular location">
    <subcellularLocation>
        <location evidence="1">Cytoplasm</location>
        <location evidence="1">Cytoskeleton</location>
        <location evidence="1">Microtubule organizing center</location>
        <location evidence="1">Spindle pole body</location>
    </subcellularLocation>
</comment>
<dbReference type="InterPro" id="IPR023123">
    <property type="entry name" value="Tubulin_C"/>
</dbReference>
<dbReference type="InterPro" id="IPR036525">
    <property type="entry name" value="Tubulin/FtsZ_GTPase_sf"/>
</dbReference>
<dbReference type="InterPro" id="IPR017946">
    <property type="entry name" value="PLC-like_Pdiesterase_TIM-brl"/>
</dbReference>
<name>A0A6A5T1B9_9PLEO</name>
<dbReference type="GO" id="GO:0006629">
    <property type="term" value="P:lipid metabolic process"/>
    <property type="evidence" value="ECO:0007669"/>
    <property type="project" value="InterPro"/>
</dbReference>
<dbReference type="InterPro" id="IPR017975">
    <property type="entry name" value="Tubulin_CS"/>
</dbReference>
<evidence type="ECO:0000313" key="13">
    <source>
        <dbReference type="Proteomes" id="UP000800038"/>
    </source>
</evidence>
<dbReference type="InterPro" id="IPR003008">
    <property type="entry name" value="Tubulin_FtsZ_GTPase"/>
</dbReference>
<dbReference type="EMBL" id="ML976006">
    <property type="protein sequence ID" value="KAF1946020.1"/>
    <property type="molecule type" value="Genomic_DNA"/>
</dbReference>
<dbReference type="SUPFAM" id="SSF52490">
    <property type="entry name" value="Tubulin nucleotide-binding domain-like"/>
    <property type="match status" value="1"/>
</dbReference>
<evidence type="ECO:0000256" key="1">
    <source>
        <dbReference type="ARBA" id="ARBA00004317"/>
    </source>
</evidence>
<dbReference type="GO" id="GO:0005525">
    <property type="term" value="F:GTP binding"/>
    <property type="evidence" value="ECO:0007669"/>
    <property type="project" value="UniProtKB-KW"/>
</dbReference>
<dbReference type="GO" id="GO:0031122">
    <property type="term" value="P:cytoplasmic microtubule organization"/>
    <property type="evidence" value="ECO:0007669"/>
    <property type="project" value="InterPro"/>
</dbReference>
<gene>
    <name evidence="12" type="ORF">EJ02DRAFT_419095</name>
</gene>
<keyword evidence="6" id="KW-0547">Nucleotide-binding</keyword>
<dbReference type="Gene3D" id="3.30.1330.20">
    <property type="entry name" value="Tubulin/FtsZ, C-terminal domain"/>
    <property type="match status" value="1"/>
</dbReference>
<dbReference type="CDD" id="cd08570">
    <property type="entry name" value="GDPD_YPL206cp_fungi"/>
    <property type="match status" value="1"/>
</dbReference>
<evidence type="ECO:0000256" key="7">
    <source>
        <dbReference type="ARBA" id="ARBA00023134"/>
    </source>
</evidence>
<dbReference type="GO" id="GO:0008081">
    <property type="term" value="F:phosphoric diester hydrolase activity"/>
    <property type="evidence" value="ECO:0007669"/>
    <property type="project" value="InterPro"/>
</dbReference>
<dbReference type="SUPFAM" id="SSF51695">
    <property type="entry name" value="PLC-like phosphodiesterases"/>
    <property type="match status" value="1"/>
</dbReference>
<dbReference type="InterPro" id="IPR030395">
    <property type="entry name" value="GP_PDE_dom"/>
</dbReference>
<dbReference type="PANTHER" id="PTHR11588">
    <property type="entry name" value="TUBULIN"/>
    <property type="match status" value="1"/>
</dbReference>
<dbReference type="PRINTS" id="PR01161">
    <property type="entry name" value="TUBULIN"/>
</dbReference>
<feature type="region of interest" description="Disordered" evidence="10">
    <location>
        <begin position="796"/>
        <end position="816"/>
    </location>
</feature>
<evidence type="ECO:0000256" key="9">
    <source>
        <dbReference type="ARBA" id="ARBA00033229"/>
    </source>
</evidence>
<proteinExistence type="inferred from homology"/>
<dbReference type="FunFam" id="3.20.20.190:FF:000073">
    <property type="entry name" value="WGS project CABT00000000 data, contig 2.28"/>
    <property type="match status" value="1"/>
</dbReference>
<dbReference type="Pfam" id="PF03009">
    <property type="entry name" value="GDPD"/>
    <property type="match status" value="1"/>
</dbReference>
<dbReference type="CDD" id="cd02188">
    <property type="entry name" value="gamma_tubulin"/>
    <property type="match status" value="1"/>
</dbReference>
<feature type="domain" description="GP-PDE" evidence="11">
    <location>
        <begin position="65"/>
        <end position="306"/>
    </location>
</feature>
<dbReference type="Gene3D" id="1.10.287.600">
    <property type="entry name" value="Helix hairpin bin"/>
    <property type="match status" value="1"/>
</dbReference>
<evidence type="ECO:0000256" key="10">
    <source>
        <dbReference type="SAM" id="MobiDB-lite"/>
    </source>
</evidence>
<dbReference type="FunFam" id="3.30.1330.20:FF:000003">
    <property type="entry name" value="Tubulin gamma chain"/>
    <property type="match status" value="1"/>
</dbReference>
<dbReference type="PRINTS" id="PR01164">
    <property type="entry name" value="GAMMATUBULIN"/>
</dbReference>
<dbReference type="SMART" id="SM00865">
    <property type="entry name" value="Tubulin_C"/>
    <property type="match status" value="1"/>
</dbReference>
<organism evidence="12 13">
    <name type="scientific">Clathrospora elynae</name>
    <dbReference type="NCBI Taxonomy" id="706981"/>
    <lineage>
        <taxon>Eukaryota</taxon>
        <taxon>Fungi</taxon>
        <taxon>Dikarya</taxon>
        <taxon>Ascomycota</taxon>
        <taxon>Pezizomycotina</taxon>
        <taxon>Dothideomycetes</taxon>
        <taxon>Pleosporomycetidae</taxon>
        <taxon>Pleosporales</taxon>
        <taxon>Diademaceae</taxon>
        <taxon>Clathrospora</taxon>
    </lineage>
</organism>
<dbReference type="InterPro" id="IPR037103">
    <property type="entry name" value="Tubulin/FtsZ-like_C"/>
</dbReference>
<evidence type="ECO:0000259" key="11">
    <source>
        <dbReference type="PROSITE" id="PS51704"/>
    </source>
</evidence>
<dbReference type="Proteomes" id="UP000800038">
    <property type="component" value="Unassembled WGS sequence"/>
</dbReference>
<evidence type="ECO:0000256" key="8">
    <source>
        <dbReference type="ARBA" id="ARBA00023212"/>
    </source>
</evidence>
<dbReference type="Gene3D" id="3.20.20.190">
    <property type="entry name" value="Phosphatidylinositol (PI) phosphodiesterase"/>
    <property type="match status" value="1"/>
</dbReference>
<dbReference type="FunFam" id="3.40.50.1440:FF:000012">
    <property type="entry name" value="Tubulin gamma chain"/>
    <property type="match status" value="1"/>
</dbReference>
<dbReference type="InterPro" id="IPR008280">
    <property type="entry name" value="Tub_FtsZ_C"/>
</dbReference>
<protein>
    <recommendedName>
        <fullName evidence="3">Tubulin gamma chain</fullName>
    </recommendedName>
    <alternativeName>
        <fullName evidence="9">Gamma-tubulin</fullName>
    </alternativeName>
</protein>
<dbReference type="InterPro" id="IPR018316">
    <property type="entry name" value="Tubulin/FtsZ_2-layer-sand-dom"/>
</dbReference>
<dbReference type="PROSITE" id="PS51704">
    <property type="entry name" value="GP_PDE"/>
    <property type="match status" value="1"/>
</dbReference>
<dbReference type="OrthoDB" id="10249382at2759"/>
<keyword evidence="7" id="KW-0342">GTP-binding</keyword>
<dbReference type="GO" id="GO:0005874">
    <property type="term" value="C:microtubule"/>
    <property type="evidence" value="ECO:0007669"/>
    <property type="project" value="UniProtKB-KW"/>
</dbReference>
<keyword evidence="13" id="KW-1185">Reference proteome</keyword>
<dbReference type="InterPro" id="IPR000217">
    <property type="entry name" value="Tubulin"/>
</dbReference>
<keyword evidence="4" id="KW-0963">Cytoplasm</keyword>
<evidence type="ECO:0000256" key="3">
    <source>
        <dbReference type="ARBA" id="ARBA00018848"/>
    </source>
</evidence>